<dbReference type="NCBIfam" id="TIGR01221">
    <property type="entry name" value="rmlC"/>
    <property type="match status" value="1"/>
</dbReference>
<organism evidence="4 5">
    <name type="scientific">Cohnella herbarum</name>
    <dbReference type="NCBI Taxonomy" id="2728023"/>
    <lineage>
        <taxon>Bacteria</taxon>
        <taxon>Bacillati</taxon>
        <taxon>Bacillota</taxon>
        <taxon>Bacilli</taxon>
        <taxon>Bacillales</taxon>
        <taxon>Paenibacillaceae</taxon>
        <taxon>Cohnella</taxon>
    </lineage>
</organism>
<dbReference type="InterPro" id="IPR011051">
    <property type="entry name" value="RmlC_Cupin_sf"/>
</dbReference>
<evidence type="ECO:0000313" key="5">
    <source>
        <dbReference type="Proteomes" id="UP000502248"/>
    </source>
</evidence>
<dbReference type="Pfam" id="PF00908">
    <property type="entry name" value="dTDP_sugar_isom"/>
    <property type="match status" value="1"/>
</dbReference>
<dbReference type="EMBL" id="CP051680">
    <property type="protein sequence ID" value="QJD88249.1"/>
    <property type="molecule type" value="Genomic_DNA"/>
</dbReference>
<evidence type="ECO:0000313" key="4">
    <source>
        <dbReference type="EMBL" id="QJD88249.1"/>
    </source>
</evidence>
<comment type="catalytic activity">
    <reaction evidence="3">
        <text>dTDP-4-dehydro-6-deoxy-alpha-D-glucose = dTDP-4-dehydro-beta-L-rhamnose</text>
        <dbReference type="Rhea" id="RHEA:16969"/>
        <dbReference type="ChEBI" id="CHEBI:57649"/>
        <dbReference type="ChEBI" id="CHEBI:62830"/>
        <dbReference type="EC" id="5.1.3.13"/>
    </reaction>
</comment>
<dbReference type="UniPathway" id="UPA00124"/>
<dbReference type="GO" id="GO:0005829">
    <property type="term" value="C:cytosol"/>
    <property type="evidence" value="ECO:0007669"/>
    <property type="project" value="TreeGrafter"/>
</dbReference>
<comment type="subunit">
    <text evidence="3">Homodimer.</text>
</comment>
<dbReference type="CDD" id="cd00438">
    <property type="entry name" value="cupin_RmlC"/>
    <property type="match status" value="1"/>
</dbReference>
<dbReference type="SUPFAM" id="SSF51182">
    <property type="entry name" value="RmlC-like cupins"/>
    <property type="match status" value="1"/>
</dbReference>
<dbReference type="KEGG" id="cheb:HH215_19930"/>
<reference evidence="4 5" key="1">
    <citation type="submission" date="2020-04" db="EMBL/GenBank/DDBJ databases">
        <title>Genome sequencing of novel species.</title>
        <authorList>
            <person name="Heo J."/>
            <person name="Kim S.-J."/>
            <person name="Kim J.-S."/>
            <person name="Hong S.-B."/>
            <person name="Kwon S.-W."/>
        </authorList>
    </citation>
    <scope>NUCLEOTIDE SEQUENCE [LARGE SCALE GENOMIC DNA]</scope>
    <source>
        <strain evidence="4 5">MFER-1</strain>
    </source>
</reference>
<dbReference type="PANTHER" id="PTHR21047">
    <property type="entry name" value="DTDP-6-DEOXY-D-GLUCOSE-3,5 EPIMERASE"/>
    <property type="match status" value="1"/>
</dbReference>
<keyword evidence="5" id="KW-1185">Reference proteome</keyword>
<protein>
    <recommendedName>
        <fullName evidence="3">dTDP-4-dehydrorhamnose 3,5-epimerase</fullName>
        <ecNumber evidence="3">5.1.3.13</ecNumber>
    </recommendedName>
    <alternativeName>
        <fullName evidence="3">Thymidine diphospho-4-keto-rhamnose 3,5-epimerase</fullName>
    </alternativeName>
</protein>
<dbReference type="InterPro" id="IPR000888">
    <property type="entry name" value="RmlC-like"/>
</dbReference>
<dbReference type="InterPro" id="IPR014710">
    <property type="entry name" value="RmlC-like_jellyroll"/>
</dbReference>
<name>A0A7Z2ZQK1_9BACL</name>
<comment type="function">
    <text evidence="3">Catalyzes the epimerization of the C3' and C5'positions of dTDP-6-deoxy-D-xylo-4-hexulose, forming dTDP-6-deoxy-L-lyxo-4-hexulose.</text>
</comment>
<sequence length="177" mass="20704">MKFTETPLSGAYIIDLDRIEDERGFFARTFCVKEFSARGIILNIVQANTSYNKKRGTVRGMHYQLPPHAEPKLIRCVRGSIYDVIIDLREDSETYLKWFAAELNEQNQKMIYVPEGFAHGFQTLVDDTEVFYQMGEYYHQEAATGVRWDDSKFQIFWPLEVAVISVKDRSYPLFHVK</sequence>
<keyword evidence="3 4" id="KW-0413">Isomerase</keyword>
<dbReference type="GO" id="GO:0000271">
    <property type="term" value="P:polysaccharide biosynthetic process"/>
    <property type="evidence" value="ECO:0007669"/>
    <property type="project" value="TreeGrafter"/>
</dbReference>
<dbReference type="AlphaFoldDB" id="A0A7Z2ZQK1"/>
<accession>A0A7Z2ZQK1</accession>
<comment type="similarity">
    <text evidence="3">Belongs to the dTDP-4-dehydrorhamnose 3,5-epimerase family.</text>
</comment>
<dbReference type="PANTHER" id="PTHR21047:SF2">
    <property type="entry name" value="THYMIDINE DIPHOSPHO-4-KETO-RHAMNOSE 3,5-EPIMERASE"/>
    <property type="match status" value="1"/>
</dbReference>
<feature type="active site" description="Proton donor" evidence="1">
    <location>
        <position position="132"/>
    </location>
</feature>
<dbReference type="Proteomes" id="UP000502248">
    <property type="component" value="Chromosome"/>
</dbReference>
<comment type="pathway">
    <text evidence="3">Carbohydrate biosynthesis; dTDP-L-rhamnose biosynthesis.</text>
</comment>
<proteinExistence type="inferred from homology"/>
<evidence type="ECO:0000256" key="2">
    <source>
        <dbReference type="PIRSR" id="PIRSR600888-3"/>
    </source>
</evidence>
<evidence type="ECO:0000256" key="3">
    <source>
        <dbReference type="RuleBase" id="RU364069"/>
    </source>
</evidence>
<dbReference type="GO" id="GO:0008830">
    <property type="term" value="F:dTDP-4-dehydrorhamnose 3,5-epimerase activity"/>
    <property type="evidence" value="ECO:0007669"/>
    <property type="project" value="UniProtKB-UniRule"/>
</dbReference>
<evidence type="ECO:0000256" key="1">
    <source>
        <dbReference type="PIRSR" id="PIRSR600888-1"/>
    </source>
</evidence>
<feature type="active site" description="Proton acceptor" evidence="1">
    <location>
        <position position="62"/>
    </location>
</feature>
<dbReference type="EC" id="5.1.3.13" evidence="3"/>
<dbReference type="GO" id="GO:0019305">
    <property type="term" value="P:dTDP-rhamnose biosynthetic process"/>
    <property type="evidence" value="ECO:0007669"/>
    <property type="project" value="UniProtKB-UniRule"/>
</dbReference>
<gene>
    <name evidence="4" type="primary">rfbC</name>
    <name evidence="4" type="ORF">HH215_19930</name>
</gene>
<feature type="site" description="Participates in a stacking interaction with the thymidine ring of dTDP-4-oxo-6-deoxyglucose" evidence="2">
    <location>
        <position position="138"/>
    </location>
</feature>
<dbReference type="Gene3D" id="2.60.120.10">
    <property type="entry name" value="Jelly Rolls"/>
    <property type="match status" value="1"/>
</dbReference>